<keyword evidence="1" id="KW-0732">Signal</keyword>
<sequence length="95" mass="10824">MRGTAAGAERLTLAALVIAQISFPTPWNGKIQVDPAGHPLDWVPRTGHETFCRAFFRYRRDFSNPLVKQLYRRTTWNGQGSGVELLGWHRQRECG</sequence>
<gene>
    <name evidence="2" type="ORF">BDV35DRAFT_339680</name>
</gene>
<dbReference type="EMBL" id="ML734560">
    <property type="protein sequence ID" value="KAB8251355.1"/>
    <property type="molecule type" value="Genomic_DNA"/>
</dbReference>
<feature type="signal peptide" evidence="1">
    <location>
        <begin position="1"/>
        <end position="19"/>
    </location>
</feature>
<evidence type="ECO:0000256" key="1">
    <source>
        <dbReference type="SAM" id="SignalP"/>
    </source>
</evidence>
<reference evidence="2" key="1">
    <citation type="submission" date="2019-04" db="EMBL/GenBank/DDBJ databases">
        <title>Friends and foes A comparative genomics study of 23 Aspergillus species from section Flavi.</title>
        <authorList>
            <consortium name="DOE Joint Genome Institute"/>
            <person name="Kjaerbolling I."/>
            <person name="Vesth T."/>
            <person name="Frisvad J.C."/>
            <person name="Nybo J.L."/>
            <person name="Theobald S."/>
            <person name="Kildgaard S."/>
            <person name="Isbrandt T."/>
            <person name="Kuo A."/>
            <person name="Sato A."/>
            <person name="Lyhne E.K."/>
            <person name="Kogle M.E."/>
            <person name="Wiebenga A."/>
            <person name="Kun R.S."/>
            <person name="Lubbers R.J."/>
            <person name="Makela M.R."/>
            <person name="Barry K."/>
            <person name="Chovatia M."/>
            <person name="Clum A."/>
            <person name="Daum C."/>
            <person name="Haridas S."/>
            <person name="He G."/>
            <person name="LaButti K."/>
            <person name="Lipzen A."/>
            <person name="Mondo S."/>
            <person name="Riley R."/>
            <person name="Salamov A."/>
            <person name="Simmons B.A."/>
            <person name="Magnuson J.K."/>
            <person name="Henrissat B."/>
            <person name="Mortensen U.H."/>
            <person name="Larsen T.O."/>
            <person name="Devries R.P."/>
            <person name="Grigoriev I.V."/>
            <person name="Machida M."/>
            <person name="Baker S.E."/>
            <person name="Andersen M.R."/>
        </authorList>
    </citation>
    <scope>NUCLEOTIDE SEQUENCE [LARGE SCALE GENOMIC DNA]</scope>
    <source>
        <strain evidence="2">CBS 121.62</strain>
    </source>
</reference>
<organism evidence="2">
    <name type="scientific">Aspergillus flavus</name>
    <dbReference type="NCBI Taxonomy" id="5059"/>
    <lineage>
        <taxon>Eukaryota</taxon>
        <taxon>Fungi</taxon>
        <taxon>Dikarya</taxon>
        <taxon>Ascomycota</taxon>
        <taxon>Pezizomycotina</taxon>
        <taxon>Eurotiomycetes</taxon>
        <taxon>Eurotiomycetidae</taxon>
        <taxon>Eurotiales</taxon>
        <taxon>Aspergillaceae</taxon>
        <taxon>Aspergillus</taxon>
        <taxon>Aspergillus subgen. Circumdati</taxon>
    </lineage>
</organism>
<accession>A0A5N6HAS7</accession>
<feature type="chain" id="PRO_5024909260" evidence="1">
    <location>
        <begin position="20"/>
        <end position="95"/>
    </location>
</feature>
<proteinExistence type="predicted"/>
<dbReference type="Proteomes" id="UP000325434">
    <property type="component" value="Unassembled WGS sequence"/>
</dbReference>
<evidence type="ECO:0000313" key="2">
    <source>
        <dbReference type="EMBL" id="KAB8251355.1"/>
    </source>
</evidence>
<protein>
    <submittedName>
        <fullName evidence="2">Uncharacterized protein</fullName>
    </submittedName>
</protein>
<name>A0A5N6HAS7_ASPFL</name>
<dbReference type="AlphaFoldDB" id="A0A5N6HAS7"/>